<keyword evidence="3" id="KW-1185">Reference proteome</keyword>
<organism evidence="2 3">
    <name type="scientific">Paraburkholderia diazotrophica</name>
    <dbReference type="NCBI Taxonomy" id="667676"/>
    <lineage>
        <taxon>Bacteria</taxon>
        <taxon>Pseudomonadati</taxon>
        <taxon>Pseudomonadota</taxon>
        <taxon>Betaproteobacteria</taxon>
        <taxon>Burkholderiales</taxon>
        <taxon>Burkholderiaceae</taxon>
        <taxon>Paraburkholderia</taxon>
    </lineage>
</organism>
<accession>A0A1H7CTU3</accession>
<gene>
    <name evidence="2" type="ORF">SAMN05192539_102447</name>
</gene>
<evidence type="ECO:0000256" key="1">
    <source>
        <dbReference type="SAM" id="MobiDB-lite"/>
    </source>
</evidence>
<evidence type="ECO:0000313" key="2">
    <source>
        <dbReference type="EMBL" id="SEJ92906.1"/>
    </source>
</evidence>
<sequence length="210" mass="23475">MRALPSMTQQPRSLPTCSAEFSMPFVVPCVHEAGQAFGQSVGNECKRAHCRKKHGDAESPWVSVKHWRCEPAFFAYFLCGGKESECRPAQGQRPRREAHRGRRRQAIKTKNQSVADPNRNRGRRRQATITKTKASQTRNRIADASNKAKNQSRRRPKSQMPAPRAKQNSVADIKTGNSKSERAGPKIEPAPAGYLVAIYIVTSKPKRISV</sequence>
<feature type="compositionally biased region" description="Polar residues" evidence="1">
    <location>
        <begin position="166"/>
        <end position="178"/>
    </location>
</feature>
<dbReference type="Proteomes" id="UP000198866">
    <property type="component" value="Unassembled WGS sequence"/>
</dbReference>
<dbReference type="EMBL" id="FNYE01000024">
    <property type="protein sequence ID" value="SEJ92906.1"/>
    <property type="molecule type" value="Genomic_DNA"/>
</dbReference>
<reference evidence="3" key="1">
    <citation type="submission" date="2016-10" db="EMBL/GenBank/DDBJ databases">
        <authorList>
            <person name="Varghese N."/>
            <person name="Submissions S."/>
        </authorList>
    </citation>
    <scope>NUCLEOTIDE SEQUENCE [LARGE SCALE GENOMIC DNA]</scope>
    <source>
        <strain evidence="3">LMG 26031</strain>
    </source>
</reference>
<name>A0A1H7CTU3_9BURK</name>
<proteinExistence type="predicted"/>
<protein>
    <submittedName>
        <fullName evidence="2">Uncharacterized protein</fullName>
    </submittedName>
</protein>
<feature type="compositionally biased region" description="Polar residues" evidence="1">
    <location>
        <begin position="127"/>
        <end position="139"/>
    </location>
</feature>
<feature type="compositionally biased region" description="Basic residues" evidence="1">
    <location>
        <begin position="96"/>
        <end position="107"/>
    </location>
</feature>
<evidence type="ECO:0000313" key="3">
    <source>
        <dbReference type="Proteomes" id="UP000198866"/>
    </source>
</evidence>
<dbReference type="AlphaFoldDB" id="A0A1H7CTU3"/>
<feature type="region of interest" description="Disordered" evidence="1">
    <location>
        <begin position="86"/>
        <end position="189"/>
    </location>
</feature>